<dbReference type="EMBL" id="JAGFBF010000005">
    <property type="protein sequence ID" value="MBO2989767.1"/>
    <property type="molecule type" value="Genomic_DNA"/>
</dbReference>
<dbReference type="InterPro" id="IPR008949">
    <property type="entry name" value="Isoprenoid_synthase_dom_sf"/>
</dbReference>
<organism evidence="7 8">
    <name type="scientific">Leucobacter tardus</name>
    <dbReference type="NCBI Taxonomy" id="501483"/>
    <lineage>
        <taxon>Bacteria</taxon>
        <taxon>Bacillati</taxon>
        <taxon>Actinomycetota</taxon>
        <taxon>Actinomycetes</taxon>
        <taxon>Micrococcales</taxon>
        <taxon>Microbacteriaceae</taxon>
        <taxon>Leucobacter</taxon>
    </lineage>
</organism>
<reference evidence="7" key="1">
    <citation type="submission" date="2021-03" db="EMBL/GenBank/DDBJ databases">
        <title>Leucobacter chromiisoli sp. nov., isolated from chromium-containing soil of chemical plant.</title>
        <authorList>
            <person name="Xu Z."/>
        </authorList>
    </citation>
    <scope>NUCLEOTIDE SEQUENCE</scope>
    <source>
        <strain evidence="7">K 70/01</strain>
    </source>
</reference>
<dbReference type="CDD" id="cd00685">
    <property type="entry name" value="Trans_IPPS_HT"/>
    <property type="match status" value="1"/>
</dbReference>
<comment type="caution">
    <text evidence="7">The sequence shown here is derived from an EMBL/GenBank/DDBJ whole genome shotgun (WGS) entry which is preliminary data.</text>
</comment>
<proteinExistence type="inferred from homology"/>
<dbReference type="SFLD" id="SFLDG01017">
    <property type="entry name" value="Polyprenyl_Transferase_Like"/>
    <property type="match status" value="1"/>
</dbReference>
<keyword evidence="8" id="KW-1185">Reference proteome</keyword>
<dbReference type="PANTHER" id="PTHR12001">
    <property type="entry name" value="GERANYLGERANYL PYROPHOSPHATE SYNTHASE"/>
    <property type="match status" value="1"/>
</dbReference>
<dbReference type="PROSITE" id="PS00444">
    <property type="entry name" value="POLYPRENYL_SYNTHASE_2"/>
    <property type="match status" value="1"/>
</dbReference>
<comment type="similarity">
    <text evidence="2 6">Belongs to the FPP/GGPP synthase family.</text>
</comment>
<dbReference type="GO" id="GO:0004659">
    <property type="term" value="F:prenyltransferase activity"/>
    <property type="evidence" value="ECO:0007669"/>
    <property type="project" value="InterPro"/>
</dbReference>
<evidence type="ECO:0000256" key="6">
    <source>
        <dbReference type="RuleBase" id="RU004466"/>
    </source>
</evidence>
<dbReference type="InterPro" id="IPR000092">
    <property type="entry name" value="Polyprenyl_synt"/>
</dbReference>
<dbReference type="GO" id="GO:0046872">
    <property type="term" value="F:metal ion binding"/>
    <property type="evidence" value="ECO:0007669"/>
    <property type="project" value="UniProtKB-KW"/>
</dbReference>
<evidence type="ECO:0000313" key="7">
    <source>
        <dbReference type="EMBL" id="MBO2989767.1"/>
    </source>
</evidence>
<protein>
    <submittedName>
        <fullName evidence="7">Polyprenyl synthetase family protein</fullName>
    </submittedName>
</protein>
<name>A0A939QDG0_9MICO</name>
<evidence type="ECO:0000313" key="8">
    <source>
        <dbReference type="Proteomes" id="UP000668403"/>
    </source>
</evidence>
<dbReference type="RefSeq" id="WP_208238262.1">
    <property type="nucleotide sequence ID" value="NZ_BAAAQU010000002.1"/>
</dbReference>
<sequence>MQETTRLAGLIQGRIAERLAEHRSAIDPLGPDALPLIDEATRFLTGGKRLRALFAVLGYRSVRPLQFGEQVPIDASDPASRLLDVAVALEFFHAAALIHDDIVDRSETRRGGPATHRVFTRIHRDAGWRGTPEHFGTAGAILLGDLLQSWADELLQSSCDALEDRAAARATRAHFNRMRTEVAVGQYLDVLEEQQAEFAPHEEQLERSTRLLVYKSAKYSVEAPLLIGAALAGASPDQESALAEFGLPVGVAFQLRDDLLGVFGDEAITGKPTGDDLTEGKRTILVALSRQELPGSQRSVFDDLHGRADLEAESITLLQQTIRESGAVDQVEQMIGRNVELATKGITEAPLAKDAVADLVALAERAARRSF</sequence>
<dbReference type="SFLD" id="SFLDS00005">
    <property type="entry name" value="Isoprenoid_Synthase_Type_I"/>
    <property type="match status" value="1"/>
</dbReference>
<keyword evidence="4" id="KW-0479">Metal-binding</keyword>
<evidence type="ECO:0000256" key="1">
    <source>
        <dbReference type="ARBA" id="ARBA00001946"/>
    </source>
</evidence>
<dbReference type="PROSITE" id="PS00723">
    <property type="entry name" value="POLYPRENYL_SYNTHASE_1"/>
    <property type="match status" value="1"/>
</dbReference>
<evidence type="ECO:0000256" key="2">
    <source>
        <dbReference type="ARBA" id="ARBA00006706"/>
    </source>
</evidence>
<dbReference type="Gene3D" id="1.10.600.10">
    <property type="entry name" value="Farnesyl Diphosphate Synthase"/>
    <property type="match status" value="1"/>
</dbReference>
<dbReference type="Pfam" id="PF00348">
    <property type="entry name" value="polyprenyl_synt"/>
    <property type="match status" value="1"/>
</dbReference>
<evidence type="ECO:0000256" key="3">
    <source>
        <dbReference type="ARBA" id="ARBA00022679"/>
    </source>
</evidence>
<evidence type="ECO:0000256" key="4">
    <source>
        <dbReference type="ARBA" id="ARBA00022723"/>
    </source>
</evidence>
<keyword evidence="5" id="KW-0460">Magnesium</keyword>
<evidence type="ECO:0000256" key="5">
    <source>
        <dbReference type="ARBA" id="ARBA00022842"/>
    </source>
</evidence>
<dbReference type="PANTHER" id="PTHR12001:SF85">
    <property type="entry name" value="SHORT CHAIN ISOPRENYL DIPHOSPHATE SYNTHASE"/>
    <property type="match status" value="1"/>
</dbReference>
<dbReference type="Proteomes" id="UP000668403">
    <property type="component" value="Unassembled WGS sequence"/>
</dbReference>
<accession>A0A939QDG0</accession>
<dbReference type="InterPro" id="IPR033749">
    <property type="entry name" value="Polyprenyl_synt_CS"/>
</dbReference>
<comment type="cofactor">
    <cofactor evidence="1">
        <name>Mg(2+)</name>
        <dbReference type="ChEBI" id="CHEBI:18420"/>
    </cofactor>
</comment>
<keyword evidence="3 6" id="KW-0808">Transferase</keyword>
<dbReference type="GO" id="GO:0008299">
    <property type="term" value="P:isoprenoid biosynthetic process"/>
    <property type="evidence" value="ECO:0007669"/>
    <property type="project" value="InterPro"/>
</dbReference>
<dbReference type="AlphaFoldDB" id="A0A939QDG0"/>
<gene>
    <name evidence="7" type="ORF">J4H85_07140</name>
</gene>
<dbReference type="SUPFAM" id="SSF48576">
    <property type="entry name" value="Terpenoid synthases"/>
    <property type="match status" value="1"/>
</dbReference>